<dbReference type="AlphaFoldDB" id="A0A1C1CCY4"/>
<comment type="similarity">
    <text evidence="2 13">Belongs to the D-isomer specific 2-hydroxyacid dehydrogenase family.</text>
</comment>
<evidence type="ECO:0000313" key="18">
    <source>
        <dbReference type="EMBL" id="OCT46317.1"/>
    </source>
</evidence>
<evidence type="ECO:0000256" key="14">
    <source>
        <dbReference type="SAM" id="MobiDB-lite"/>
    </source>
</evidence>
<dbReference type="EMBL" id="LGRB01000016">
    <property type="protein sequence ID" value="OCT46317.1"/>
    <property type="molecule type" value="Genomic_DNA"/>
</dbReference>
<evidence type="ECO:0000256" key="6">
    <source>
        <dbReference type="ARBA" id="ARBA00022553"/>
    </source>
</evidence>
<dbReference type="Pfam" id="PF19304">
    <property type="entry name" value="PGDH_inter"/>
    <property type="match status" value="1"/>
</dbReference>
<keyword evidence="11 13" id="KW-0718">Serine biosynthesis</keyword>
<keyword evidence="9 13" id="KW-0560">Oxidoreductase</keyword>
<dbReference type="InterPro" id="IPR006236">
    <property type="entry name" value="PGDH"/>
</dbReference>
<dbReference type="Pfam" id="PF00389">
    <property type="entry name" value="2-Hacid_dh"/>
    <property type="match status" value="1"/>
</dbReference>
<evidence type="ECO:0000256" key="4">
    <source>
        <dbReference type="ARBA" id="ARBA00013143"/>
    </source>
</evidence>
<keyword evidence="6" id="KW-0597">Phosphoprotein</keyword>
<evidence type="ECO:0000256" key="8">
    <source>
        <dbReference type="ARBA" id="ARBA00022990"/>
    </source>
</evidence>
<evidence type="ECO:0000256" key="7">
    <source>
        <dbReference type="ARBA" id="ARBA00022605"/>
    </source>
</evidence>
<dbReference type="InterPro" id="IPR029009">
    <property type="entry name" value="ASB_dom_sf"/>
</dbReference>
<evidence type="ECO:0000256" key="5">
    <source>
        <dbReference type="ARBA" id="ARBA00021582"/>
    </source>
</evidence>
<dbReference type="Gene3D" id="3.30.1330.90">
    <property type="entry name" value="D-3-phosphoglycerate dehydrogenase, domain 3"/>
    <property type="match status" value="1"/>
</dbReference>
<dbReference type="GO" id="GO:0051287">
    <property type="term" value="F:NAD binding"/>
    <property type="evidence" value="ECO:0007669"/>
    <property type="project" value="UniProtKB-UniRule"/>
</dbReference>
<keyword evidence="10 13" id="KW-0520">NAD</keyword>
<dbReference type="CDD" id="cd04902">
    <property type="entry name" value="ACT_3PGDH-xct"/>
    <property type="match status" value="1"/>
</dbReference>
<comment type="caution">
    <text evidence="18">The sequence shown here is derived from an EMBL/GenBank/DDBJ whole genome shotgun (WGS) entry which is preliminary data.</text>
</comment>
<feature type="domain" description="D-isomer specific 2-hydroxyacid dehydrogenase catalytic" evidence="15">
    <location>
        <begin position="90"/>
        <end position="400"/>
    </location>
</feature>
<evidence type="ECO:0000256" key="12">
    <source>
        <dbReference type="ARBA" id="ARBA00048731"/>
    </source>
</evidence>
<dbReference type="VEuPathDB" id="FungiDB:G647_09215"/>
<feature type="region of interest" description="Disordered" evidence="14">
    <location>
        <begin position="528"/>
        <end position="554"/>
    </location>
</feature>
<dbReference type="SUPFAM" id="SSF51735">
    <property type="entry name" value="NAD(P)-binding Rossmann-fold domains"/>
    <property type="match status" value="1"/>
</dbReference>
<keyword evidence="8" id="KW-0007">Acetylation</keyword>
<comment type="pathway">
    <text evidence="1 13">Amino-acid biosynthesis; L-serine biosynthesis; L-serine from 3-phospho-D-glycerate: step 1/3.</text>
</comment>
<dbReference type="PROSITE" id="PS00671">
    <property type="entry name" value="D_2_HYDROXYACID_DH_3"/>
    <property type="match status" value="1"/>
</dbReference>
<evidence type="ECO:0000256" key="2">
    <source>
        <dbReference type="ARBA" id="ARBA00005854"/>
    </source>
</evidence>
<dbReference type="InterPro" id="IPR006140">
    <property type="entry name" value="D-isomer_DH_NAD-bd"/>
</dbReference>
<evidence type="ECO:0000256" key="11">
    <source>
        <dbReference type="ARBA" id="ARBA00023299"/>
    </source>
</evidence>
<feature type="domain" description="D-isomer specific 2-hydroxyacid dehydrogenase NAD-binding" evidence="16">
    <location>
        <begin position="187"/>
        <end position="368"/>
    </location>
</feature>
<organism evidence="18 19">
    <name type="scientific">Cladophialophora carrionii</name>
    <dbReference type="NCBI Taxonomy" id="86049"/>
    <lineage>
        <taxon>Eukaryota</taxon>
        <taxon>Fungi</taxon>
        <taxon>Dikarya</taxon>
        <taxon>Ascomycota</taxon>
        <taxon>Pezizomycotina</taxon>
        <taxon>Eurotiomycetes</taxon>
        <taxon>Chaetothyriomycetidae</taxon>
        <taxon>Chaetothyriales</taxon>
        <taxon>Herpotrichiellaceae</taxon>
        <taxon>Cladophialophora</taxon>
    </lineage>
</organism>
<comment type="catalytic activity">
    <reaction evidence="12 13">
        <text>(2R)-3-phosphoglycerate + NAD(+) = 3-phosphooxypyruvate + NADH + H(+)</text>
        <dbReference type="Rhea" id="RHEA:12641"/>
        <dbReference type="ChEBI" id="CHEBI:15378"/>
        <dbReference type="ChEBI" id="CHEBI:18110"/>
        <dbReference type="ChEBI" id="CHEBI:57540"/>
        <dbReference type="ChEBI" id="CHEBI:57945"/>
        <dbReference type="ChEBI" id="CHEBI:58272"/>
        <dbReference type="EC" id="1.1.1.95"/>
    </reaction>
</comment>
<evidence type="ECO:0000259" key="16">
    <source>
        <dbReference type="Pfam" id="PF02826"/>
    </source>
</evidence>
<feature type="compositionally biased region" description="Polar residues" evidence="14">
    <location>
        <begin position="529"/>
        <end position="544"/>
    </location>
</feature>
<evidence type="ECO:0000313" key="19">
    <source>
        <dbReference type="Proteomes" id="UP000094526"/>
    </source>
</evidence>
<comment type="subunit">
    <text evidence="3">Homotetramer.</text>
</comment>
<dbReference type="Gene3D" id="3.30.70.260">
    <property type="match status" value="1"/>
</dbReference>
<proteinExistence type="inferred from homology"/>
<evidence type="ECO:0000256" key="10">
    <source>
        <dbReference type="ARBA" id="ARBA00023027"/>
    </source>
</evidence>
<gene>
    <name evidence="18" type="ORF">CLCR_01095</name>
</gene>
<dbReference type="GO" id="GO:0006564">
    <property type="term" value="P:L-serine biosynthetic process"/>
    <property type="evidence" value="ECO:0007669"/>
    <property type="project" value="UniProtKB-KW"/>
</dbReference>
<evidence type="ECO:0000256" key="3">
    <source>
        <dbReference type="ARBA" id="ARBA00011881"/>
    </source>
</evidence>
<dbReference type="UniPathway" id="UPA00135">
    <property type="reaction ID" value="UER00196"/>
</dbReference>
<keyword evidence="19" id="KW-1185">Reference proteome</keyword>
<dbReference type="InterPro" id="IPR029753">
    <property type="entry name" value="D-isomer_DH_CS"/>
</dbReference>
<evidence type="ECO:0000256" key="9">
    <source>
        <dbReference type="ARBA" id="ARBA00023002"/>
    </source>
</evidence>
<dbReference type="GO" id="GO:0004617">
    <property type="term" value="F:phosphoglycerate dehydrogenase activity"/>
    <property type="evidence" value="ECO:0007669"/>
    <property type="project" value="UniProtKB-EC"/>
</dbReference>
<dbReference type="FunFam" id="3.30.70.260:FF:000008">
    <property type="entry name" value="D-3-phosphoglycerate dehydrogenase, chloroplastic"/>
    <property type="match status" value="1"/>
</dbReference>
<protein>
    <recommendedName>
        <fullName evidence="5 13">D-3-phosphoglycerate dehydrogenase</fullName>
        <ecNumber evidence="4 13">1.1.1.95</ecNumber>
    </recommendedName>
</protein>
<dbReference type="FunFam" id="3.40.50.720:FF:000021">
    <property type="entry name" value="D-3-phosphoglycerate dehydrogenase"/>
    <property type="match status" value="1"/>
</dbReference>
<dbReference type="FunFam" id="3.30.1330.90:FF:000003">
    <property type="entry name" value="D-3-phosphoglycerate dehydrogenase"/>
    <property type="match status" value="1"/>
</dbReference>
<dbReference type="VEuPathDB" id="FungiDB:CLCR_01095"/>
<dbReference type="SUPFAM" id="SSF143548">
    <property type="entry name" value="Serine metabolism enzymes domain"/>
    <property type="match status" value="1"/>
</dbReference>
<reference evidence="19" key="1">
    <citation type="submission" date="2015-07" db="EMBL/GenBank/DDBJ databases">
        <authorList>
            <person name="Teixeira M.M."/>
            <person name="Souza R.C."/>
            <person name="Almeida L.G."/>
            <person name="Vicente V.A."/>
            <person name="de Hoog S."/>
            <person name="Bocca A.L."/>
            <person name="de Almeida S.R."/>
            <person name="Vasconcelos A.T."/>
            <person name="Felipe M.S."/>
        </authorList>
    </citation>
    <scope>NUCLEOTIDE SEQUENCE [LARGE SCALE GENOMIC DNA]</scope>
    <source>
        <strain evidence="19">KSF</strain>
    </source>
</reference>
<dbReference type="InterPro" id="IPR045626">
    <property type="entry name" value="PGDH_ASB_dom"/>
</dbReference>
<dbReference type="InterPro" id="IPR045865">
    <property type="entry name" value="ACT-like_dom_sf"/>
</dbReference>
<dbReference type="InterPro" id="IPR006139">
    <property type="entry name" value="D-isomer_2_OHA_DH_cat_dom"/>
</dbReference>
<dbReference type="SUPFAM" id="SSF55021">
    <property type="entry name" value="ACT-like"/>
    <property type="match status" value="1"/>
</dbReference>
<evidence type="ECO:0000256" key="1">
    <source>
        <dbReference type="ARBA" id="ARBA00005216"/>
    </source>
</evidence>
<dbReference type="Pfam" id="PF02826">
    <property type="entry name" value="2-Hacid_dh_C"/>
    <property type="match status" value="1"/>
</dbReference>
<dbReference type="Gene3D" id="3.40.50.720">
    <property type="entry name" value="NAD(P)-binding Rossmann-like Domain"/>
    <property type="match status" value="2"/>
</dbReference>
<sequence>MKRLHALSRRRKKLKCLAQRSLAWPPSSSCCEHSLFSTTSLNTPVAAYPPPFLKSSSSITRKPERQGDTIMAITNGAEGEVPRARVLCPEKLSADGLTLLRKTLDVDEKQGLTPDQLISIIPEYDALLVRSETKVTAELLNAARKLKVVARAGVGVDNVDVPAATRLGIVVVNSPSGNIQAAAEHTIALLMSMARNIPDACASLKAGKWERSRLVGVEVKGKTLGIIGLGKVGLIVARMARGLGMNVAAADPYASPSVATAANVQLVESLSELLPLADFLTIHTPMLASTRGMLSTSELNSMKRGARILNVARGGIVDEEALLSALESGHIAGAAIDVFTSEPPHKDANSWAAKLVQHPKCIATPHLGASTVEAQENVSIDVCEQVLQILAGDLPRSAVNAPIILPAEYKTLQPFVRLVEKMGSLYTQHFTSPNQPLHRRNMNTFDLIYEGEIANMSSTKPLFAALIKGLTSPISDAEGFNVNIVNAEMVAKERGIFVNEQKSRDPSTQAYSSLVTLVVRPASRAPSLSRHSSAIETPTVSSNPGPGEGGGTKQHIISGYCSDNSPFISRVDRFATSFVPDGTLLICHNYDSPGKIGLVGSILGREGVNINFMSVAPATYSAASTLGSSDAQAAKETTEALMILGVDKEVGEAVKKELVNAKGVLSVSSVTL</sequence>
<dbReference type="Proteomes" id="UP000094526">
    <property type="component" value="Unassembled WGS sequence"/>
</dbReference>
<dbReference type="PROSITE" id="PS00670">
    <property type="entry name" value="D_2_HYDROXYACID_DH_2"/>
    <property type="match status" value="1"/>
</dbReference>
<dbReference type="STRING" id="86049.A0A1C1CCY4"/>
<dbReference type="SUPFAM" id="SSF52283">
    <property type="entry name" value="Formate/glycerate dehydrogenase catalytic domain-like"/>
    <property type="match status" value="1"/>
</dbReference>
<dbReference type="NCBIfam" id="TIGR01327">
    <property type="entry name" value="PGDH"/>
    <property type="match status" value="1"/>
</dbReference>
<evidence type="ECO:0000256" key="13">
    <source>
        <dbReference type="RuleBase" id="RU363003"/>
    </source>
</evidence>
<evidence type="ECO:0000259" key="17">
    <source>
        <dbReference type="Pfam" id="PF19304"/>
    </source>
</evidence>
<feature type="domain" description="D-3-phosphoglycerate dehydrogenase ASB" evidence="17">
    <location>
        <begin position="412"/>
        <end position="525"/>
    </location>
</feature>
<dbReference type="PANTHER" id="PTHR42938">
    <property type="entry name" value="FORMATE DEHYDROGENASE 1"/>
    <property type="match status" value="1"/>
</dbReference>
<keyword evidence="7 13" id="KW-0028">Amino-acid biosynthesis</keyword>
<dbReference type="OrthoDB" id="298012at2759"/>
<accession>A0A1C1CCY4</accession>
<dbReference type="CDD" id="cd12173">
    <property type="entry name" value="PGDH_4"/>
    <property type="match status" value="1"/>
</dbReference>
<name>A0A1C1CCY4_9EURO</name>
<dbReference type="EC" id="1.1.1.95" evidence="4 13"/>
<dbReference type="eggNOG" id="KOG0068">
    <property type="taxonomic scope" value="Eukaryota"/>
</dbReference>
<dbReference type="PANTHER" id="PTHR42938:SF22">
    <property type="entry name" value="D-3-PHOSPHOGLYCERATE DEHYDROGENASE"/>
    <property type="match status" value="1"/>
</dbReference>
<evidence type="ECO:0000259" key="15">
    <source>
        <dbReference type="Pfam" id="PF00389"/>
    </source>
</evidence>
<dbReference type="InterPro" id="IPR036291">
    <property type="entry name" value="NAD(P)-bd_dom_sf"/>
</dbReference>